<accession>T1GT30</accession>
<dbReference type="AlphaFoldDB" id="T1GT30"/>
<evidence type="ECO:0000256" key="6">
    <source>
        <dbReference type="ARBA" id="ARBA00049743"/>
    </source>
</evidence>
<evidence type="ECO:0000256" key="2">
    <source>
        <dbReference type="ARBA" id="ARBA00006824"/>
    </source>
</evidence>
<evidence type="ECO:0000313" key="9">
    <source>
        <dbReference type="Proteomes" id="UP000015102"/>
    </source>
</evidence>
<dbReference type="EMBL" id="CAQQ02035054">
    <property type="status" value="NOT_ANNOTATED_CDS"/>
    <property type="molecule type" value="Genomic_DNA"/>
</dbReference>
<dbReference type="GO" id="GO:1901858">
    <property type="term" value="P:regulation of mitochondrial DNA metabolic process"/>
    <property type="evidence" value="ECO:0007669"/>
    <property type="project" value="TreeGrafter"/>
</dbReference>
<organism evidence="8 9">
    <name type="scientific">Megaselia scalaris</name>
    <name type="common">Humpbacked fly</name>
    <name type="synonym">Phora scalaris</name>
    <dbReference type="NCBI Taxonomy" id="36166"/>
    <lineage>
        <taxon>Eukaryota</taxon>
        <taxon>Metazoa</taxon>
        <taxon>Ecdysozoa</taxon>
        <taxon>Arthropoda</taxon>
        <taxon>Hexapoda</taxon>
        <taxon>Insecta</taxon>
        <taxon>Pterygota</taxon>
        <taxon>Neoptera</taxon>
        <taxon>Endopterygota</taxon>
        <taxon>Diptera</taxon>
        <taxon>Brachycera</taxon>
        <taxon>Muscomorpha</taxon>
        <taxon>Platypezoidea</taxon>
        <taxon>Phoridae</taxon>
        <taxon>Megaseliini</taxon>
        <taxon>Megaselia</taxon>
    </lineage>
</organism>
<name>T1GT30_MEGSC</name>
<dbReference type="GO" id="GO:0016020">
    <property type="term" value="C:membrane"/>
    <property type="evidence" value="ECO:0007669"/>
    <property type="project" value="UniProtKB-SubCell"/>
</dbReference>
<keyword evidence="3" id="KW-0812">Transmembrane</keyword>
<dbReference type="HOGENOM" id="CLU_049109_8_3_1"/>
<evidence type="ECO:0000256" key="4">
    <source>
        <dbReference type="ARBA" id="ARBA00022989"/>
    </source>
</evidence>
<dbReference type="PANTHER" id="PTHR11266:SF17">
    <property type="entry name" value="PROTEIN MPV17"/>
    <property type="match status" value="1"/>
</dbReference>
<evidence type="ECO:0000256" key="5">
    <source>
        <dbReference type="ARBA" id="ARBA00023136"/>
    </source>
</evidence>
<comment type="subcellular location">
    <subcellularLocation>
        <location evidence="1">Membrane</location>
        <topology evidence="1">Multi-pass membrane protein</topology>
    </subcellularLocation>
</comment>
<dbReference type="PANTHER" id="PTHR11266">
    <property type="entry name" value="PEROXISOMAL MEMBRANE PROTEIN 2, PXMP2 MPV17"/>
    <property type="match status" value="1"/>
</dbReference>
<dbReference type="OMA" id="CYLLCHY"/>
<proteinExistence type="inferred from homology"/>
<evidence type="ECO:0000313" key="8">
    <source>
        <dbReference type="EnsemblMetazoa" id="MESCA006850-PA"/>
    </source>
</evidence>
<protein>
    <recommendedName>
        <fullName evidence="6">Mitochondrial inner membrane protein Mpv17</fullName>
    </recommendedName>
</protein>
<keyword evidence="5" id="KW-0472">Membrane</keyword>
<reference evidence="8" key="2">
    <citation type="submission" date="2015-06" db="UniProtKB">
        <authorList>
            <consortium name="EnsemblMetazoa"/>
        </authorList>
    </citation>
    <scope>IDENTIFICATION</scope>
</reference>
<reference evidence="9" key="1">
    <citation type="submission" date="2013-02" db="EMBL/GenBank/DDBJ databases">
        <authorList>
            <person name="Hughes D."/>
        </authorList>
    </citation>
    <scope>NUCLEOTIDE SEQUENCE</scope>
    <source>
        <strain>Durham</strain>
        <strain evidence="9">NC isolate 2 -- Noor lab</strain>
    </source>
</reference>
<dbReference type="EnsemblMetazoa" id="MESCA006850-RA">
    <property type="protein sequence ID" value="MESCA006850-PA"/>
    <property type="gene ID" value="MESCA006850"/>
</dbReference>
<dbReference type="Proteomes" id="UP000015102">
    <property type="component" value="Unassembled WGS sequence"/>
</dbReference>
<dbReference type="Pfam" id="PF04117">
    <property type="entry name" value="Mpv17_PMP22"/>
    <property type="match status" value="1"/>
</dbReference>
<evidence type="ECO:0000256" key="1">
    <source>
        <dbReference type="ARBA" id="ARBA00004141"/>
    </source>
</evidence>
<dbReference type="GO" id="GO:0015267">
    <property type="term" value="F:channel activity"/>
    <property type="evidence" value="ECO:0007669"/>
    <property type="project" value="TreeGrafter"/>
</dbReference>
<dbReference type="InterPro" id="IPR007248">
    <property type="entry name" value="Mpv17_PMP22"/>
</dbReference>
<dbReference type="GO" id="GO:0005739">
    <property type="term" value="C:mitochondrion"/>
    <property type="evidence" value="ECO:0007669"/>
    <property type="project" value="TreeGrafter"/>
</dbReference>
<evidence type="ECO:0000256" key="7">
    <source>
        <dbReference type="RuleBase" id="RU363053"/>
    </source>
</evidence>
<sequence length="154" mass="17064">MSVIFKIIKSGYKTALRRHPIASQAVQASLLMGAGDVIAQCAVENVPLNSINLRRTAEFSALGLFLVGPTLRFWYGRLDRIVSPKQVAWKVSIKKASLDQFLFAPAFIVLFTSSISVMQGMNAESVVERLKSEYTTILKTNYIIWPAAQLSTLL</sequence>
<comment type="similarity">
    <text evidence="2 7">Belongs to the peroxisomal membrane protein PXMP2/4 family.</text>
</comment>
<evidence type="ECO:0000256" key="3">
    <source>
        <dbReference type="ARBA" id="ARBA00022692"/>
    </source>
</evidence>
<keyword evidence="9" id="KW-1185">Reference proteome</keyword>
<keyword evidence="4" id="KW-1133">Transmembrane helix</keyword>
<dbReference type="STRING" id="36166.T1GT30"/>